<protein>
    <submittedName>
        <fullName evidence="1">Uncharacterized protein</fullName>
    </submittedName>
</protein>
<dbReference type="EMBL" id="CAJIMS010000001">
    <property type="protein sequence ID" value="CAD7813704.1"/>
    <property type="molecule type" value="Genomic_DNA"/>
</dbReference>
<evidence type="ECO:0000313" key="1">
    <source>
        <dbReference type="EMBL" id="CAD7813704.1"/>
    </source>
</evidence>
<dbReference type="InterPro" id="IPR032710">
    <property type="entry name" value="NTF2-like_dom_sf"/>
</dbReference>
<dbReference type="Gene3D" id="3.10.450.50">
    <property type="match status" value="1"/>
</dbReference>
<keyword evidence="2" id="KW-1185">Reference proteome</keyword>
<dbReference type="Proteomes" id="UP000662618">
    <property type="component" value="Unassembled WGS sequence"/>
</dbReference>
<evidence type="ECO:0000313" key="2">
    <source>
        <dbReference type="Proteomes" id="UP000662618"/>
    </source>
</evidence>
<sequence>MENLQSPNVPKIEAFMEKWFQHFDQLDDNSFFLQYLAEDVKMKFPGADLFVRHEGFSNWFTESKNNLLGNTTHHVSDVEITETADNEFDIVFKVRYVAEIKDNKIDMDVKEDWKLTWDKAKSQPIISEYIVS</sequence>
<dbReference type="RefSeq" id="WP_162088937.1">
    <property type="nucleotide sequence ID" value="NZ_CAJIMS010000001.1"/>
</dbReference>
<name>A0A9N8QT22_9FLAO</name>
<gene>
    <name evidence="1" type="ORF">CHRY9390_02698</name>
</gene>
<reference evidence="1" key="1">
    <citation type="submission" date="2020-12" db="EMBL/GenBank/DDBJ databases">
        <authorList>
            <person name="Rodrigo-Torres L."/>
            <person name="Arahal R. D."/>
            <person name="Lucena T."/>
        </authorList>
    </citation>
    <scope>NUCLEOTIDE SEQUENCE</scope>
    <source>
        <strain evidence="1">CECT 9390</strain>
    </source>
</reference>
<accession>A0A9N8QT22</accession>
<organism evidence="1 2">
    <name type="scientific">Chryseobacterium aquaeductus</name>
    <dbReference type="NCBI Taxonomy" id="2675056"/>
    <lineage>
        <taxon>Bacteria</taxon>
        <taxon>Pseudomonadati</taxon>
        <taxon>Bacteroidota</taxon>
        <taxon>Flavobacteriia</taxon>
        <taxon>Flavobacteriales</taxon>
        <taxon>Weeksellaceae</taxon>
        <taxon>Chryseobacterium group</taxon>
        <taxon>Chryseobacterium</taxon>
    </lineage>
</organism>
<comment type="caution">
    <text evidence="1">The sequence shown here is derived from an EMBL/GenBank/DDBJ whole genome shotgun (WGS) entry which is preliminary data.</text>
</comment>
<dbReference type="AlphaFoldDB" id="A0A9N8QT22"/>
<proteinExistence type="predicted"/>
<dbReference type="SUPFAM" id="SSF54427">
    <property type="entry name" value="NTF2-like"/>
    <property type="match status" value="1"/>
</dbReference>